<gene>
    <name evidence="1" type="ORF">M5D96_004301</name>
</gene>
<evidence type="ECO:0000313" key="1">
    <source>
        <dbReference type="EMBL" id="KAI8042977.1"/>
    </source>
</evidence>
<sequence>MPGLAGFRLVVRRVSNAVNISGVSNDKRMFTRVRTHPDSLLFIFYFLFATDCGGRASRSISRTSGNRDSRSQTAITWTYSSVCLYLMRQFINDGRDLPMGLMMDDPVVQFLHLTPQQQHLPAMREKFLHV</sequence>
<dbReference type="EMBL" id="JAMKOV010000002">
    <property type="protein sequence ID" value="KAI8042977.1"/>
    <property type="molecule type" value="Genomic_DNA"/>
</dbReference>
<comment type="caution">
    <text evidence="1">The sequence shown here is derived from an EMBL/GenBank/DDBJ whole genome shotgun (WGS) entry which is preliminary data.</text>
</comment>
<dbReference type="AlphaFoldDB" id="A0A9Q0BSD4"/>
<protein>
    <submittedName>
        <fullName evidence="1">Uncharacterized protein</fullName>
    </submittedName>
</protein>
<dbReference type="Proteomes" id="UP001059596">
    <property type="component" value="Unassembled WGS sequence"/>
</dbReference>
<name>A0A9Q0BSD4_9MUSC</name>
<proteinExistence type="predicted"/>
<keyword evidence="2" id="KW-1185">Reference proteome</keyword>
<organism evidence="1 2">
    <name type="scientific">Drosophila gunungcola</name>
    <name type="common">fruit fly</name>
    <dbReference type="NCBI Taxonomy" id="103775"/>
    <lineage>
        <taxon>Eukaryota</taxon>
        <taxon>Metazoa</taxon>
        <taxon>Ecdysozoa</taxon>
        <taxon>Arthropoda</taxon>
        <taxon>Hexapoda</taxon>
        <taxon>Insecta</taxon>
        <taxon>Pterygota</taxon>
        <taxon>Neoptera</taxon>
        <taxon>Endopterygota</taxon>
        <taxon>Diptera</taxon>
        <taxon>Brachycera</taxon>
        <taxon>Muscomorpha</taxon>
        <taxon>Ephydroidea</taxon>
        <taxon>Drosophilidae</taxon>
        <taxon>Drosophila</taxon>
        <taxon>Sophophora</taxon>
    </lineage>
</organism>
<reference evidence="1" key="1">
    <citation type="journal article" date="2023" name="Genome Biol. Evol.">
        <title>Long-read-based Genome Assembly of Drosophila gunungcola Reveals Fewer Chemosensory Genes in Flower-breeding Species.</title>
        <authorList>
            <person name="Negi A."/>
            <person name="Liao B.Y."/>
            <person name="Yeh S.D."/>
        </authorList>
    </citation>
    <scope>NUCLEOTIDE SEQUENCE</scope>
    <source>
        <strain evidence="1">Sukarami</strain>
    </source>
</reference>
<accession>A0A9Q0BSD4</accession>
<evidence type="ECO:0000313" key="2">
    <source>
        <dbReference type="Proteomes" id="UP001059596"/>
    </source>
</evidence>